<name>K1LIK6_9LACT</name>
<dbReference type="PATRIC" id="fig|883111.3.peg.675"/>
<keyword evidence="2" id="KW-1185">Reference proteome</keyword>
<reference evidence="1 2" key="1">
    <citation type="submission" date="2012-07" db="EMBL/GenBank/DDBJ databases">
        <title>The Genome Sequence of Facklamia hominis CCUG 36813.</title>
        <authorList>
            <consortium name="The Broad Institute Genome Sequencing Platform"/>
            <person name="Earl A."/>
            <person name="Ward D."/>
            <person name="Feldgarden M."/>
            <person name="Gevers D."/>
            <person name="Huys G."/>
            <person name="Walker B."/>
            <person name="Young S.K."/>
            <person name="Zeng Q."/>
            <person name="Gargeya S."/>
            <person name="Fitzgerald M."/>
            <person name="Haas B."/>
            <person name="Abouelleil A."/>
            <person name="Alvarado L."/>
            <person name="Arachchi H.M."/>
            <person name="Berlin A.M."/>
            <person name="Chapman S.B."/>
            <person name="Goldberg J."/>
            <person name="Griggs A."/>
            <person name="Gujja S."/>
            <person name="Hansen M."/>
            <person name="Howarth C."/>
            <person name="Imamovic A."/>
            <person name="Larimer J."/>
            <person name="McCowen C."/>
            <person name="Montmayeur A."/>
            <person name="Murphy C."/>
            <person name="Neiman D."/>
            <person name="Pearson M."/>
            <person name="Priest M."/>
            <person name="Roberts A."/>
            <person name="Saif S."/>
            <person name="Shea T."/>
            <person name="Sisk P."/>
            <person name="Sykes S."/>
            <person name="Wortman J."/>
            <person name="Nusbaum C."/>
            <person name="Birren B."/>
        </authorList>
    </citation>
    <scope>NUCLEOTIDE SEQUENCE [LARGE SCALE GENOMIC DNA]</scope>
    <source>
        <strain evidence="1 2">CCUG 36813</strain>
    </source>
</reference>
<dbReference type="EMBL" id="AGZD01000007">
    <property type="protein sequence ID" value="EKB54481.1"/>
    <property type="molecule type" value="Genomic_DNA"/>
</dbReference>
<gene>
    <name evidence="1" type="ORF">HMPREF9706_00671</name>
</gene>
<dbReference type="STRING" id="883111.HMPREF9706_00671"/>
<dbReference type="AlphaFoldDB" id="K1LIK6"/>
<dbReference type="HOGENOM" id="CLU_1978206_0_0_9"/>
<proteinExistence type="predicted"/>
<comment type="caution">
    <text evidence="1">The sequence shown here is derived from an EMBL/GenBank/DDBJ whole genome shotgun (WGS) entry which is preliminary data.</text>
</comment>
<sequence>MTGLSDEILQKLLNAKDSDDDDFKKILDEMYQTYKIKNKKYGDSFNITHQLFGVSNGVARILEKTLRCVQIVLFDPDDDETLEDNLQDIANYCVMLIKNIRKFKNLRKPKNEELELRYSQYINEGD</sequence>
<protein>
    <recommendedName>
        <fullName evidence="3">Nucleotide modification associated domain-containing protein</fullName>
    </recommendedName>
</protein>
<accession>K1LIK6</accession>
<evidence type="ECO:0000313" key="1">
    <source>
        <dbReference type="EMBL" id="EKB54481.1"/>
    </source>
</evidence>
<evidence type="ECO:0008006" key="3">
    <source>
        <dbReference type="Google" id="ProtNLM"/>
    </source>
</evidence>
<evidence type="ECO:0000313" key="2">
    <source>
        <dbReference type="Proteomes" id="UP000004465"/>
    </source>
</evidence>
<dbReference type="Proteomes" id="UP000004465">
    <property type="component" value="Unassembled WGS sequence"/>
</dbReference>
<organism evidence="1 2">
    <name type="scientific">Facklamia hominis CCUG 36813</name>
    <dbReference type="NCBI Taxonomy" id="883111"/>
    <lineage>
        <taxon>Bacteria</taxon>
        <taxon>Bacillati</taxon>
        <taxon>Bacillota</taxon>
        <taxon>Bacilli</taxon>
        <taxon>Lactobacillales</taxon>
        <taxon>Aerococcaceae</taxon>
        <taxon>Facklamia</taxon>
    </lineage>
</organism>